<accession>A0ABR0GLV2</accession>
<feature type="region of interest" description="Disordered" evidence="1">
    <location>
        <begin position="85"/>
        <end position="124"/>
    </location>
</feature>
<feature type="compositionally biased region" description="Low complexity" evidence="1">
    <location>
        <begin position="87"/>
        <end position="99"/>
    </location>
</feature>
<protein>
    <recommendedName>
        <fullName evidence="4">F-box domain-containing protein</fullName>
    </recommendedName>
</protein>
<evidence type="ECO:0008006" key="4">
    <source>
        <dbReference type="Google" id="ProtNLM"/>
    </source>
</evidence>
<feature type="compositionally biased region" description="Acidic residues" evidence="1">
    <location>
        <begin position="604"/>
        <end position="681"/>
    </location>
</feature>
<reference evidence="2 3" key="1">
    <citation type="journal article" date="2023" name="bioRxiv">
        <title>High-quality genome assemblies of four members of thePodospora anserinaspecies complex.</title>
        <authorList>
            <person name="Ament-Velasquez S.L."/>
            <person name="Vogan A.A."/>
            <person name="Wallerman O."/>
            <person name="Hartmann F."/>
            <person name="Gautier V."/>
            <person name="Silar P."/>
            <person name="Giraud T."/>
            <person name="Johannesson H."/>
        </authorList>
    </citation>
    <scope>NUCLEOTIDE SEQUENCE [LARGE SCALE GENOMIC DNA]</scope>
    <source>
        <strain evidence="2 3">CBS 415.72m</strain>
    </source>
</reference>
<feature type="region of interest" description="Disordered" evidence="1">
    <location>
        <begin position="601"/>
        <end position="681"/>
    </location>
</feature>
<feature type="compositionally biased region" description="Basic residues" evidence="1">
    <location>
        <begin position="113"/>
        <end position="122"/>
    </location>
</feature>
<proteinExistence type="predicted"/>
<sequence>MSFRFIASHRQGGTNNTPGGRNMPPSSSGAGARITGGSNVSSSSSSSFRNNPPGHSAAAPNLQSIEFARWIFEQQRTVEMGVRNEQSLLSSSSPPVIVISDDEEGGGGGGGRRSSRSIRSVRRSGMAVKRRIDLVDGADGDTIVARPPGVGVNRGSEIIDLTSPSPPPLPRAPKRQRTTTTRYQDQNEPEEETGDDLRWEIHALLGERYSHPRRPQPRPQPRPPAPVVEPSPAPSPEPQKPKHLQTLPLEILTKIYRHLLVSPKPIPVKDLFQEVIRAPPRRTRTRNPPTPRRAVLAMGEEPEREFSIEIGILLVNKQSFAQGIQILYGENTFSYLLRDPSAARTGGAARSRRDGQRNRIDWSRYGSLVRQVEIEMERNRTGGEYANLLRRALEKLRGLRLRELVLRLSPLYEREGEGRHLSVVSLFGRNAPVMRALRGVEVDFLRVGVNVNSHLIDGEEEDETEGEEEEGEEEDAVRPRRWALEMGIDLRWVGREMERLRREGVVGEGWENDEIIKQARVERGRRAEENLGRLRRLIEEACEMPENVVKLGMRGGLWKTVEEAERLRQEERKRMEKKFDVDGYDDLDPTRKDVVELRKKVREEEEEEEKEKEEEEKEEEEKEEEEDSNDEEYSDAESEEEEDSDEEDDDDDNTDSDEESDSDDDSYDDDDDDVVVEEEEEDWVEIKDIPLSRRLKSLVISIDKVGGGWKCFRI</sequence>
<feature type="region of interest" description="Disordered" evidence="1">
    <location>
        <begin position="1"/>
        <end position="60"/>
    </location>
</feature>
<evidence type="ECO:0000313" key="2">
    <source>
        <dbReference type="EMBL" id="KAK4656621.1"/>
    </source>
</evidence>
<dbReference type="RefSeq" id="XP_062745596.1">
    <property type="nucleotide sequence ID" value="XM_062887482.1"/>
</dbReference>
<comment type="caution">
    <text evidence="2">The sequence shown here is derived from an EMBL/GenBank/DDBJ whole genome shotgun (WGS) entry which is preliminary data.</text>
</comment>
<feature type="compositionally biased region" description="Pro residues" evidence="1">
    <location>
        <begin position="217"/>
        <end position="238"/>
    </location>
</feature>
<evidence type="ECO:0000256" key="1">
    <source>
        <dbReference type="SAM" id="MobiDB-lite"/>
    </source>
</evidence>
<dbReference type="GeneID" id="87907389"/>
<feature type="compositionally biased region" description="Polar residues" evidence="1">
    <location>
        <begin position="11"/>
        <end position="29"/>
    </location>
</feature>
<gene>
    <name evidence="2" type="ORF">QC762_205860</name>
</gene>
<keyword evidence="3" id="KW-1185">Reference proteome</keyword>
<organism evidence="2 3">
    <name type="scientific">Podospora pseudocomata</name>
    <dbReference type="NCBI Taxonomy" id="2093779"/>
    <lineage>
        <taxon>Eukaryota</taxon>
        <taxon>Fungi</taxon>
        <taxon>Dikarya</taxon>
        <taxon>Ascomycota</taxon>
        <taxon>Pezizomycotina</taxon>
        <taxon>Sordariomycetes</taxon>
        <taxon>Sordariomycetidae</taxon>
        <taxon>Sordariales</taxon>
        <taxon>Podosporaceae</taxon>
        <taxon>Podospora</taxon>
    </lineage>
</organism>
<feature type="compositionally biased region" description="Acidic residues" evidence="1">
    <location>
        <begin position="458"/>
        <end position="475"/>
    </location>
</feature>
<name>A0ABR0GLV2_9PEZI</name>
<feature type="region of interest" description="Disordered" evidence="1">
    <location>
        <begin position="146"/>
        <end position="243"/>
    </location>
</feature>
<dbReference type="EMBL" id="JAFFHA010000004">
    <property type="protein sequence ID" value="KAK4656621.1"/>
    <property type="molecule type" value="Genomic_DNA"/>
</dbReference>
<dbReference type="Proteomes" id="UP001323405">
    <property type="component" value="Unassembled WGS sequence"/>
</dbReference>
<feature type="region of interest" description="Disordered" evidence="1">
    <location>
        <begin position="456"/>
        <end position="476"/>
    </location>
</feature>
<evidence type="ECO:0000313" key="3">
    <source>
        <dbReference type="Proteomes" id="UP001323405"/>
    </source>
</evidence>